<dbReference type="AlphaFoldDB" id="A0A940MQQ8"/>
<accession>A0A940MQQ8</accession>
<proteinExistence type="predicted"/>
<sequence length="57" mass="6517">MSPDQILQILRQRAEALDGTPLRTRRRLADRKRAGAAWAMPVAPFKPPVPRRGRTRI</sequence>
<name>A0A940MQQ8_9RHOB</name>
<comment type="caution">
    <text evidence="1">The sequence shown here is derived from an EMBL/GenBank/DDBJ whole genome shotgun (WGS) entry which is preliminary data.</text>
</comment>
<dbReference type="EMBL" id="JAGISH010000005">
    <property type="protein sequence ID" value="MBP0483046.1"/>
    <property type="molecule type" value="Genomic_DNA"/>
</dbReference>
<protein>
    <submittedName>
        <fullName evidence="1">Uncharacterized protein</fullName>
    </submittedName>
</protein>
<evidence type="ECO:0000313" key="2">
    <source>
        <dbReference type="Proteomes" id="UP000675940"/>
    </source>
</evidence>
<dbReference type="RefSeq" id="WP_209360982.1">
    <property type="nucleotide sequence ID" value="NZ_JAGISH010000005.1"/>
</dbReference>
<gene>
    <name evidence="1" type="ORF">J5474_11165</name>
</gene>
<organism evidence="1 2">
    <name type="scientific">Sagittula salina</name>
    <dbReference type="NCBI Taxonomy" id="2820268"/>
    <lineage>
        <taxon>Bacteria</taxon>
        <taxon>Pseudomonadati</taxon>
        <taxon>Pseudomonadota</taxon>
        <taxon>Alphaproteobacteria</taxon>
        <taxon>Rhodobacterales</taxon>
        <taxon>Roseobacteraceae</taxon>
        <taxon>Sagittula</taxon>
    </lineage>
</organism>
<evidence type="ECO:0000313" key="1">
    <source>
        <dbReference type="EMBL" id="MBP0483046.1"/>
    </source>
</evidence>
<reference evidence="1" key="1">
    <citation type="submission" date="2021-03" db="EMBL/GenBank/DDBJ databases">
        <title>Sagittula salina sp. nov. strain M10.9X isolated from the marine waste.</title>
        <authorList>
            <person name="Satari L."/>
            <person name="Molina-Menor E."/>
            <person name="Vidal-Verdu A."/>
            <person name="Pascual J."/>
            <person name="Pereto J."/>
            <person name="Porcar M."/>
        </authorList>
    </citation>
    <scope>NUCLEOTIDE SEQUENCE</scope>
    <source>
        <strain evidence="1">M10.9X</strain>
    </source>
</reference>
<keyword evidence="2" id="KW-1185">Reference proteome</keyword>
<dbReference type="Proteomes" id="UP000675940">
    <property type="component" value="Unassembled WGS sequence"/>
</dbReference>